<dbReference type="PANTHER" id="PTHR33204:SF39">
    <property type="entry name" value="TRANSCRIPTIONAL REGULATORY PROTEIN"/>
    <property type="match status" value="1"/>
</dbReference>
<name>A0A6G3TSS5_9ACTN</name>
<evidence type="ECO:0000256" key="3">
    <source>
        <dbReference type="ARBA" id="ARBA00023163"/>
    </source>
</evidence>
<keyword evidence="2" id="KW-0238">DNA-binding</keyword>
<accession>A0A6G3TSS5</accession>
<dbReference type="GeneID" id="97194660"/>
<feature type="domain" description="HTH hxlR-type" evidence="4">
    <location>
        <begin position="19"/>
        <end position="117"/>
    </location>
</feature>
<dbReference type="PANTHER" id="PTHR33204">
    <property type="entry name" value="TRANSCRIPTIONAL REGULATOR, MARR FAMILY"/>
    <property type="match status" value="1"/>
</dbReference>
<dbReference type="SUPFAM" id="SSF46785">
    <property type="entry name" value="Winged helix' DNA-binding domain"/>
    <property type="match status" value="1"/>
</dbReference>
<comment type="caution">
    <text evidence="5">The sequence shown here is derived from an EMBL/GenBank/DDBJ whole genome shotgun (WGS) entry which is preliminary data.</text>
</comment>
<evidence type="ECO:0000256" key="1">
    <source>
        <dbReference type="ARBA" id="ARBA00023015"/>
    </source>
</evidence>
<dbReference type="EMBL" id="JAAGMQ010001256">
    <property type="protein sequence ID" value="NEC39780.1"/>
    <property type="molecule type" value="Genomic_DNA"/>
</dbReference>
<reference evidence="5 6" key="1">
    <citation type="submission" date="2020-01" db="EMBL/GenBank/DDBJ databases">
        <title>Insect and environment-associated Actinomycetes.</title>
        <authorList>
            <person name="Currrie C."/>
            <person name="Chevrette M."/>
            <person name="Carlson C."/>
            <person name="Stubbendieck R."/>
            <person name="Wendt-Pienkowski E."/>
        </authorList>
    </citation>
    <scope>NUCLEOTIDE SEQUENCE [LARGE SCALE GENOMIC DNA]</scope>
    <source>
        <strain evidence="5 6">SID7739</strain>
    </source>
</reference>
<gene>
    <name evidence="5" type="ORF">G3I66_42645</name>
</gene>
<dbReference type="GO" id="GO:0003677">
    <property type="term" value="F:DNA binding"/>
    <property type="evidence" value="ECO:0007669"/>
    <property type="project" value="UniProtKB-KW"/>
</dbReference>
<keyword evidence="3" id="KW-0804">Transcription</keyword>
<sequence>MSQGNTDVSERLAKHAEACPVREIIDRVGSKWSVQIILAVTQGPVRFTELERSIEGISRRMLTLTLRNLERDGLIIRTVYPTVPPKVEYTASEMTMELEGPLSQLARWALRHRDEVITAREVFDTGKEKEKLAS</sequence>
<organism evidence="5 6">
    <name type="scientific">Streptomyces rubrogriseus</name>
    <dbReference type="NCBI Taxonomy" id="194673"/>
    <lineage>
        <taxon>Bacteria</taxon>
        <taxon>Bacillati</taxon>
        <taxon>Actinomycetota</taxon>
        <taxon>Actinomycetes</taxon>
        <taxon>Kitasatosporales</taxon>
        <taxon>Streptomycetaceae</taxon>
        <taxon>Streptomyces</taxon>
        <taxon>Streptomyces violaceoruber group</taxon>
    </lineage>
</organism>
<evidence type="ECO:0000313" key="5">
    <source>
        <dbReference type="EMBL" id="NEC39780.1"/>
    </source>
</evidence>
<dbReference type="PROSITE" id="PS51118">
    <property type="entry name" value="HTH_HXLR"/>
    <property type="match status" value="1"/>
</dbReference>
<dbReference type="Pfam" id="PF01638">
    <property type="entry name" value="HxlR"/>
    <property type="match status" value="1"/>
</dbReference>
<proteinExistence type="predicted"/>
<dbReference type="Gene3D" id="1.10.10.10">
    <property type="entry name" value="Winged helix-like DNA-binding domain superfamily/Winged helix DNA-binding domain"/>
    <property type="match status" value="1"/>
</dbReference>
<dbReference type="RefSeq" id="WP_109031526.1">
    <property type="nucleotide sequence ID" value="NZ_BEWD01000005.1"/>
</dbReference>
<protein>
    <submittedName>
        <fullName evidence="5">Helix-turn-helix transcriptional regulator</fullName>
    </submittedName>
</protein>
<evidence type="ECO:0000259" key="4">
    <source>
        <dbReference type="PROSITE" id="PS51118"/>
    </source>
</evidence>
<dbReference type="InterPro" id="IPR002577">
    <property type="entry name" value="HTH_HxlR"/>
</dbReference>
<keyword evidence="1" id="KW-0805">Transcription regulation</keyword>
<evidence type="ECO:0000313" key="6">
    <source>
        <dbReference type="Proteomes" id="UP000475666"/>
    </source>
</evidence>
<evidence type="ECO:0000256" key="2">
    <source>
        <dbReference type="ARBA" id="ARBA00023125"/>
    </source>
</evidence>
<dbReference type="InterPro" id="IPR036390">
    <property type="entry name" value="WH_DNA-bd_sf"/>
</dbReference>
<dbReference type="Proteomes" id="UP000475666">
    <property type="component" value="Unassembled WGS sequence"/>
</dbReference>
<dbReference type="AlphaFoldDB" id="A0A6G3TSS5"/>
<dbReference type="InterPro" id="IPR036388">
    <property type="entry name" value="WH-like_DNA-bd_sf"/>
</dbReference>